<name>A0A9P5LHF9_9HYPO</name>
<reference evidence="2" key="1">
    <citation type="submission" date="2020-03" db="EMBL/GenBank/DDBJ databases">
        <title>Draft Genome Sequence of Cylindrodendrum hubeiense.</title>
        <authorList>
            <person name="Buettner E."/>
            <person name="Kellner H."/>
        </authorList>
    </citation>
    <scope>NUCLEOTIDE SEQUENCE</scope>
    <source>
        <strain evidence="2">IHI 201604</strain>
    </source>
</reference>
<evidence type="ECO:0000313" key="2">
    <source>
        <dbReference type="EMBL" id="KAF7550306.1"/>
    </source>
</evidence>
<evidence type="ECO:0000256" key="1">
    <source>
        <dbReference type="SAM" id="MobiDB-lite"/>
    </source>
</evidence>
<proteinExistence type="predicted"/>
<keyword evidence="3" id="KW-1185">Reference proteome</keyword>
<sequence>MASLNHEDAARFFNAALNSGHSSAATGSGPGPGVEWLDQRLRTTLPLIATEMVIRPGPIGLCPLKDLGEYILTILHMLSSFTDDLVHGHFVHDYATSNLDLLVNLDDGSITDYLDTKHETLRSIADRITGLSKDCQDIWVASPQPPRALPQPPIIPDPVFAQPSPSLGRPSSSYTHSGPKSQHADLWADTMTQGSGSSAEAPTESSVTGDSNPSDAAAEQPMTQESTPKRI</sequence>
<comment type="caution">
    <text evidence="2">The sequence shown here is derived from an EMBL/GenBank/DDBJ whole genome shotgun (WGS) entry which is preliminary data.</text>
</comment>
<dbReference type="AlphaFoldDB" id="A0A9P5LHF9"/>
<organism evidence="2 3">
    <name type="scientific">Cylindrodendrum hubeiense</name>
    <dbReference type="NCBI Taxonomy" id="595255"/>
    <lineage>
        <taxon>Eukaryota</taxon>
        <taxon>Fungi</taxon>
        <taxon>Dikarya</taxon>
        <taxon>Ascomycota</taxon>
        <taxon>Pezizomycotina</taxon>
        <taxon>Sordariomycetes</taxon>
        <taxon>Hypocreomycetidae</taxon>
        <taxon>Hypocreales</taxon>
        <taxon>Nectriaceae</taxon>
        <taxon>Cylindrodendrum</taxon>
    </lineage>
</organism>
<feature type="compositionally biased region" description="Polar residues" evidence="1">
    <location>
        <begin position="221"/>
        <end position="231"/>
    </location>
</feature>
<feature type="region of interest" description="Disordered" evidence="1">
    <location>
        <begin position="142"/>
        <end position="231"/>
    </location>
</feature>
<evidence type="ECO:0000313" key="3">
    <source>
        <dbReference type="Proteomes" id="UP000722485"/>
    </source>
</evidence>
<gene>
    <name evidence="2" type="ORF">G7Z17_g5793</name>
</gene>
<feature type="compositionally biased region" description="Pro residues" evidence="1">
    <location>
        <begin position="143"/>
        <end position="156"/>
    </location>
</feature>
<dbReference type="Proteomes" id="UP000722485">
    <property type="component" value="Unassembled WGS sequence"/>
</dbReference>
<accession>A0A9P5LHF9</accession>
<feature type="compositionally biased region" description="Polar residues" evidence="1">
    <location>
        <begin position="163"/>
        <end position="180"/>
    </location>
</feature>
<dbReference type="EMBL" id="JAANBB010000101">
    <property type="protein sequence ID" value="KAF7550306.1"/>
    <property type="molecule type" value="Genomic_DNA"/>
</dbReference>
<protein>
    <submittedName>
        <fullName evidence="2">Uncharacterized protein</fullName>
    </submittedName>
</protein>
<dbReference type="OrthoDB" id="4826573at2759"/>
<feature type="compositionally biased region" description="Polar residues" evidence="1">
    <location>
        <begin position="190"/>
        <end position="214"/>
    </location>
</feature>